<dbReference type="EMBL" id="UGRU01000001">
    <property type="protein sequence ID" value="SUA42804.1"/>
    <property type="molecule type" value="Genomic_DNA"/>
</dbReference>
<name>A0A378WQU6_9NOCA</name>
<organism evidence="3 4">
    <name type="scientific">Nocardia africana</name>
    <dbReference type="NCBI Taxonomy" id="134964"/>
    <lineage>
        <taxon>Bacteria</taxon>
        <taxon>Bacillati</taxon>
        <taxon>Actinomycetota</taxon>
        <taxon>Actinomycetes</taxon>
        <taxon>Mycobacteriales</taxon>
        <taxon>Nocardiaceae</taxon>
        <taxon>Nocardia</taxon>
    </lineage>
</organism>
<dbReference type="SUPFAM" id="SSF52091">
    <property type="entry name" value="SpoIIaa-like"/>
    <property type="match status" value="1"/>
</dbReference>
<proteinExistence type="predicted"/>
<evidence type="ECO:0000313" key="3">
    <source>
        <dbReference type="EMBL" id="SUA42804.1"/>
    </source>
</evidence>
<dbReference type="Proteomes" id="UP000255082">
    <property type="component" value="Unassembled WGS sequence"/>
</dbReference>
<dbReference type="CDD" id="cd07043">
    <property type="entry name" value="STAS_anti-anti-sigma_factors"/>
    <property type="match status" value="1"/>
</dbReference>
<accession>A0A378WQU6</accession>
<evidence type="ECO:0000259" key="2">
    <source>
        <dbReference type="PROSITE" id="PS50801"/>
    </source>
</evidence>
<dbReference type="RefSeq" id="WP_062963102.1">
    <property type="nucleotide sequence ID" value="NZ_JAJFOE010000001.1"/>
</dbReference>
<dbReference type="InterPro" id="IPR002645">
    <property type="entry name" value="STAS_dom"/>
</dbReference>
<dbReference type="InterPro" id="IPR036513">
    <property type="entry name" value="STAS_dom_sf"/>
</dbReference>
<dbReference type="PROSITE" id="PS50801">
    <property type="entry name" value="STAS"/>
    <property type="match status" value="1"/>
</dbReference>
<dbReference type="Gene3D" id="3.30.750.24">
    <property type="entry name" value="STAS domain"/>
    <property type="match status" value="1"/>
</dbReference>
<dbReference type="AlphaFoldDB" id="A0A378WQU6"/>
<dbReference type="Pfam" id="PF01740">
    <property type="entry name" value="STAS"/>
    <property type="match status" value="1"/>
</dbReference>
<feature type="domain" description="STAS" evidence="2">
    <location>
        <begin position="28"/>
        <end position="137"/>
    </location>
</feature>
<protein>
    <submittedName>
        <fullName evidence="3">Anti-anti-sigma factor</fullName>
    </submittedName>
</protein>
<feature type="region of interest" description="Disordered" evidence="1">
    <location>
        <begin position="138"/>
        <end position="170"/>
    </location>
</feature>
<feature type="region of interest" description="Disordered" evidence="1">
    <location>
        <begin position="1"/>
        <end position="22"/>
    </location>
</feature>
<evidence type="ECO:0000256" key="1">
    <source>
        <dbReference type="SAM" id="MobiDB-lite"/>
    </source>
</evidence>
<gene>
    <name evidence="3" type="ORF">NCTC13184_02163</name>
</gene>
<reference evidence="3 4" key="1">
    <citation type="submission" date="2018-06" db="EMBL/GenBank/DDBJ databases">
        <authorList>
            <consortium name="Pathogen Informatics"/>
            <person name="Doyle S."/>
        </authorList>
    </citation>
    <scope>NUCLEOTIDE SEQUENCE [LARGE SCALE GENOMIC DNA]</scope>
    <source>
        <strain evidence="3 4">NCTC13184</strain>
    </source>
</reference>
<evidence type="ECO:0000313" key="4">
    <source>
        <dbReference type="Proteomes" id="UP000255082"/>
    </source>
</evidence>
<sequence>MFPSEGEPQPGPLFDGVAEAEGGPRPQLRAVVRERSHAAILCLRGEADTAALTVWRAHIRSGAAVARRAGGHLVIDTTRLSFLGWRALAVLADEADRLPVGLALVSTSPTVARMVDAGDIDAHVPLYGTVVEALGPVGPVGPPRPATSTQPVPSHGRSRPSVRTGCPKAE</sequence>